<feature type="transmembrane region" description="Helical" evidence="1">
    <location>
        <begin position="177"/>
        <end position="195"/>
    </location>
</feature>
<protein>
    <submittedName>
        <fullName evidence="2">Uncharacterized protein</fullName>
    </submittedName>
</protein>
<name>A0A8I0AMU6_9FIRM</name>
<proteinExistence type="predicted"/>
<dbReference type="EMBL" id="JACOOX010000002">
    <property type="protein sequence ID" value="MBC5661954.1"/>
    <property type="molecule type" value="Genomic_DNA"/>
</dbReference>
<evidence type="ECO:0000313" key="2">
    <source>
        <dbReference type="EMBL" id="MBC5661954.1"/>
    </source>
</evidence>
<keyword evidence="1" id="KW-1133">Transmembrane helix</keyword>
<evidence type="ECO:0000313" key="3">
    <source>
        <dbReference type="Proteomes" id="UP000615234"/>
    </source>
</evidence>
<feature type="transmembrane region" description="Helical" evidence="1">
    <location>
        <begin position="21"/>
        <end position="39"/>
    </location>
</feature>
<feature type="transmembrane region" description="Helical" evidence="1">
    <location>
        <begin position="80"/>
        <end position="97"/>
    </location>
</feature>
<keyword evidence="1" id="KW-0812">Transmembrane</keyword>
<dbReference type="PROSITE" id="PS51257">
    <property type="entry name" value="PROKAR_LIPOPROTEIN"/>
    <property type="match status" value="1"/>
</dbReference>
<dbReference type="AlphaFoldDB" id="A0A8I0AMU6"/>
<keyword evidence="1" id="KW-0472">Membrane</keyword>
<dbReference type="RefSeq" id="WP_186847378.1">
    <property type="nucleotide sequence ID" value="NZ_JACOOX010000002.1"/>
</dbReference>
<reference evidence="2 3" key="1">
    <citation type="submission" date="2020-08" db="EMBL/GenBank/DDBJ databases">
        <title>Genome public.</title>
        <authorList>
            <person name="Liu C."/>
            <person name="Sun Q."/>
        </authorList>
    </citation>
    <scope>NUCLEOTIDE SEQUENCE [LARGE SCALE GENOMIC DNA]</scope>
    <source>
        <strain evidence="2 3">NSJ-10</strain>
    </source>
</reference>
<feature type="transmembrane region" description="Helical" evidence="1">
    <location>
        <begin position="117"/>
        <end position="147"/>
    </location>
</feature>
<evidence type="ECO:0000256" key="1">
    <source>
        <dbReference type="SAM" id="Phobius"/>
    </source>
</evidence>
<accession>A0A8I0AMU6</accession>
<comment type="caution">
    <text evidence="2">The sequence shown here is derived from an EMBL/GenBank/DDBJ whole genome shotgun (WGS) entry which is preliminary data.</text>
</comment>
<gene>
    <name evidence="2" type="ORF">H8S09_03425</name>
</gene>
<organism evidence="2 3">
    <name type="scientific">Coprococcus hominis</name>
    <name type="common">ex Liu et al. 2022</name>
    <dbReference type="NCBI Taxonomy" id="2763039"/>
    <lineage>
        <taxon>Bacteria</taxon>
        <taxon>Bacillati</taxon>
        <taxon>Bacillota</taxon>
        <taxon>Clostridia</taxon>
        <taxon>Lachnospirales</taxon>
        <taxon>Lachnospiraceae</taxon>
        <taxon>Coprococcus</taxon>
    </lineage>
</organism>
<dbReference type="Proteomes" id="UP000615234">
    <property type="component" value="Unassembled WGS sequence"/>
</dbReference>
<feature type="transmembrane region" description="Helical" evidence="1">
    <location>
        <begin position="247"/>
        <end position="270"/>
    </location>
</feature>
<keyword evidence="3" id="KW-1185">Reference proteome</keyword>
<sequence>MIVKFFQHDIRQGLVKYIGRYILAVLIGAIACGMVDQAGKYFQQWYGQNLSIWEYGLNLFQGQSPFVFTKGSNNSFEVPMTWFMLYLCLMFCVGDYIRQDMHGFGMYMMVKSRKRSIWWCSKCVWCICVNLLYFACAWLGTLAYAWARYGEISFRDHITLANMIYGTDFIGVGASDLLVNLLVLPLMVGIIQSLLQMILTVQYSSSAGMVVVFMMLVVSSYYGSRYLPHGYAMITRFFSSDGADALSVRFGLLYLTIWIIALWVIGYIIVRKKDVFGRE</sequence>
<feature type="transmembrane region" description="Helical" evidence="1">
    <location>
        <begin position="207"/>
        <end position="227"/>
    </location>
</feature>